<dbReference type="AlphaFoldDB" id="A0AAV5SFA1"/>
<feature type="non-terminal residue" evidence="1">
    <location>
        <position position="1"/>
    </location>
</feature>
<gene>
    <name evidence="1" type="ORF">PENTCL1PPCAC_3720</name>
</gene>
<evidence type="ECO:0000313" key="1">
    <source>
        <dbReference type="EMBL" id="GMS81545.1"/>
    </source>
</evidence>
<sequence length="82" mass="9711">NSTIRSGIPYVYRVSDDPNGELIRVNSPVKKHKRILKTIHRGKAIFFWMKLEDLDNDLEWESTLNSIEFKVPYYSTYTFAQE</sequence>
<organism evidence="1 2">
    <name type="scientific">Pristionchus entomophagus</name>
    <dbReference type="NCBI Taxonomy" id="358040"/>
    <lineage>
        <taxon>Eukaryota</taxon>
        <taxon>Metazoa</taxon>
        <taxon>Ecdysozoa</taxon>
        <taxon>Nematoda</taxon>
        <taxon>Chromadorea</taxon>
        <taxon>Rhabditida</taxon>
        <taxon>Rhabditina</taxon>
        <taxon>Diplogasteromorpha</taxon>
        <taxon>Diplogasteroidea</taxon>
        <taxon>Neodiplogasteridae</taxon>
        <taxon>Pristionchus</taxon>
    </lineage>
</organism>
<dbReference type="Proteomes" id="UP001432027">
    <property type="component" value="Unassembled WGS sequence"/>
</dbReference>
<keyword evidence="2" id="KW-1185">Reference proteome</keyword>
<dbReference type="EMBL" id="BTSX01000001">
    <property type="protein sequence ID" value="GMS81545.1"/>
    <property type="molecule type" value="Genomic_DNA"/>
</dbReference>
<evidence type="ECO:0000313" key="2">
    <source>
        <dbReference type="Proteomes" id="UP001432027"/>
    </source>
</evidence>
<name>A0AAV5SFA1_9BILA</name>
<proteinExistence type="predicted"/>
<accession>A0AAV5SFA1</accession>
<comment type="caution">
    <text evidence="1">The sequence shown here is derived from an EMBL/GenBank/DDBJ whole genome shotgun (WGS) entry which is preliminary data.</text>
</comment>
<feature type="non-terminal residue" evidence="1">
    <location>
        <position position="82"/>
    </location>
</feature>
<protein>
    <submittedName>
        <fullName evidence="1">Uncharacterized protein</fullName>
    </submittedName>
</protein>
<reference evidence="1" key="1">
    <citation type="submission" date="2023-10" db="EMBL/GenBank/DDBJ databases">
        <title>Genome assembly of Pristionchus species.</title>
        <authorList>
            <person name="Yoshida K."/>
            <person name="Sommer R.J."/>
        </authorList>
    </citation>
    <scope>NUCLEOTIDE SEQUENCE</scope>
    <source>
        <strain evidence="1">RS0144</strain>
    </source>
</reference>